<sequence length="106" mass="11087">MSHHTAYSMAGICAVGGAIGYAKGRSIPSLVAGVGIGAVYWYAGLRIQKNQDYGHDLALAASSLLLFAMGPKALRTRAPVPIAMSTLGTASAAYYSKKAYEDRYGV</sequence>
<protein>
    <recommendedName>
        <fullName evidence="9">TMEM14-domain-containing protein</fullName>
    </recommendedName>
</protein>
<dbReference type="PANTHER" id="PTHR12668">
    <property type="entry name" value="TRANSMEMBRANE PROTEIN 14, 15"/>
    <property type="match status" value="1"/>
</dbReference>
<proteinExistence type="inferred from homology"/>
<dbReference type="EMBL" id="KZ303489">
    <property type="protein sequence ID" value="PIA18574.1"/>
    <property type="molecule type" value="Genomic_DNA"/>
</dbReference>
<evidence type="ECO:0000256" key="6">
    <source>
        <dbReference type="SAM" id="Phobius"/>
    </source>
</evidence>
<keyword evidence="8" id="KW-1185">Reference proteome</keyword>
<evidence type="ECO:0000256" key="5">
    <source>
        <dbReference type="ARBA" id="ARBA00023136"/>
    </source>
</evidence>
<feature type="transmembrane region" description="Helical" evidence="6">
    <location>
        <begin position="29"/>
        <end position="45"/>
    </location>
</feature>
<accession>A0A2G5BHS3</accession>
<gene>
    <name evidence="7" type="ORF">COEREDRAFT_79614</name>
</gene>
<reference evidence="7 8" key="1">
    <citation type="journal article" date="2015" name="Genome Biol. Evol.">
        <title>Phylogenomic analyses indicate that early fungi evolved digesting cell walls of algal ancestors of land plants.</title>
        <authorList>
            <person name="Chang Y."/>
            <person name="Wang S."/>
            <person name="Sekimoto S."/>
            <person name="Aerts A.L."/>
            <person name="Choi C."/>
            <person name="Clum A."/>
            <person name="LaButti K.M."/>
            <person name="Lindquist E.A."/>
            <person name="Yee Ngan C."/>
            <person name="Ohm R.A."/>
            <person name="Salamov A.A."/>
            <person name="Grigoriev I.V."/>
            <person name="Spatafora J.W."/>
            <person name="Berbee M.L."/>
        </authorList>
    </citation>
    <scope>NUCLEOTIDE SEQUENCE [LARGE SCALE GENOMIC DNA]</scope>
    <source>
        <strain evidence="7 8">NRRL 1564</strain>
    </source>
</reference>
<keyword evidence="3 6" id="KW-0812">Transmembrane</keyword>
<dbReference type="InterPro" id="IPR005349">
    <property type="entry name" value="TMEM14"/>
</dbReference>
<evidence type="ECO:0000256" key="3">
    <source>
        <dbReference type="ARBA" id="ARBA00022692"/>
    </source>
</evidence>
<dbReference type="GO" id="GO:0016020">
    <property type="term" value="C:membrane"/>
    <property type="evidence" value="ECO:0007669"/>
    <property type="project" value="UniProtKB-SubCell"/>
</dbReference>
<dbReference type="AlphaFoldDB" id="A0A2G5BHS3"/>
<evidence type="ECO:0000313" key="7">
    <source>
        <dbReference type="EMBL" id="PIA18574.1"/>
    </source>
</evidence>
<evidence type="ECO:0000256" key="1">
    <source>
        <dbReference type="ARBA" id="ARBA00004370"/>
    </source>
</evidence>
<evidence type="ECO:0008006" key="9">
    <source>
        <dbReference type="Google" id="ProtNLM"/>
    </source>
</evidence>
<evidence type="ECO:0000256" key="4">
    <source>
        <dbReference type="ARBA" id="ARBA00022989"/>
    </source>
</evidence>
<dbReference type="Proteomes" id="UP000242474">
    <property type="component" value="Unassembled WGS sequence"/>
</dbReference>
<dbReference type="Pfam" id="PF03647">
    <property type="entry name" value="Tmemb_14"/>
    <property type="match status" value="1"/>
</dbReference>
<comment type="subcellular location">
    <subcellularLocation>
        <location evidence="1">Membrane</location>
    </subcellularLocation>
</comment>
<dbReference type="OrthoDB" id="5620at2759"/>
<evidence type="ECO:0000313" key="8">
    <source>
        <dbReference type="Proteomes" id="UP000242474"/>
    </source>
</evidence>
<dbReference type="InterPro" id="IPR044890">
    <property type="entry name" value="TMEM14_sf"/>
</dbReference>
<comment type="similarity">
    <text evidence="2">Belongs to the TMEM14 family.</text>
</comment>
<organism evidence="7 8">
    <name type="scientific">Coemansia reversa (strain ATCC 12441 / NRRL 1564)</name>
    <dbReference type="NCBI Taxonomy" id="763665"/>
    <lineage>
        <taxon>Eukaryota</taxon>
        <taxon>Fungi</taxon>
        <taxon>Fungi incertae sedis</taxon>
        <taxon>Zoopagomycota</taxon>
        <taxon>Kickxellomycotina</taxon>
        <taxon>Kickxellomycetes</taxon>
        <taxon>Kickxellales</taxon>
        <taxon>Kickxellaceae</taxon>
        <taxon>Coemansia</taxon>
    </lineage>
</organism>
<dbReference type="PANTHER" id="PTHR12668:SF53">
    <property type="entry name" value="TMEM14 PROTEIN HOMOLOG YJR085C"/>
    <property type="match status" value="1"/>
</dbReference>
<evidence type="ECO:0000256" key="2">
    <source>
        <dbReference type="ARBA" id="ARBA00007590"/>
    </source>
</evidence>
<name>A0A2G5BHS3_COERN</name>
<dbReference type="Gene3D" id="1.10.10.1740">
    <property type="entry name" value="Transmembrane protein 14-like"/>
    <property type="match status" value="1"/>
</dbReference>
<keyword evidence="4 6" id="KW-1133">Transmembrane helix</keyword>
<keyword evidence="5 6" id="KW-0472">Membrane</keyword>